<evidence type="ECO:0000313" key="2">
    <source>
        <dbReference type="Proteomes" id="UP001500622"/>
    </source>
</evidence>
<accession>A0ABP8LGM4</accession>
<dbReference type="EMBL" id="BAABGN010000012">
    <property type="protein sequence ID" value="GAA4428017.1"/>
    <property type="molecule type" value="Genomic_DNA"/>
</dbReference>
<reference evidence="2" key="1">
    <citation type="journal article" date="2019" name="Int. J. Syst. Evol. Microbiol.">
        <title>The Global Catalogue of Microorganisms (GCM) 10K type strain sequencing project: providing services to taxonomists for standard genome sequencing and annotation.</title>
        <authorList>
            <consortium name="The Broad Institute Genomics Platform"/>
            <consortium name="The Broad Institute Genome Sequencing Center for Infectious Disease"/>
            <person name="Wu L."/>
            <person name="Ma J."/>
        </authorList>
    </citation>
    <scope>NUCLEOTIDE SEQUENCE [LARGE SCALE GENOMIC DNA]</scope>
    <source>
        <strain evidence="2">JCM 17810</strain>
    </source>
</reference>
<sequence>MPRAAWTDTLVATGLPLRAAELLGGLYEAGDAGRLAPAGDRQVRGTTPIEETLGAVLQLVA</sequence>
<name>A0ABP8LGM4_9MICO</name>
<proteinExistence type="predicted"/>
<dbReference type="Proteomes" id="UP001500622">
    <property type="component" value="Unassembled WGS sequence"/>
</dbReference>
<keyword evidence="2" id="KW-1185">Reference proteome</keyword>
<organism evidence="1 2">
    <name type="scientific">Georgenia halophila</name>
    <dbReference type="NCBI Taxonomy" id="620889"/>
    <lineage>
        <taxon>Bacteria</taxon>
        <taxon>Bacillati</taxon>
        <taxon>Actinomycetota</taxon>
        <taxon>Actinomycetes</taxon>
        <taxon>Micrococcales</taxon>
        <taxon>Bogoriellaceae</taxon>
        <taxon>Georgenia</taxon>
    </lineage>
</organism>
<evidence type="ECO:0000313" key="1">
    <source>
        <dbReference type="EMBL" id="GAA4428017.1"/>
    </source>
</evidence>
<comment type="caution">
    <text evidence="1">The sequence shown here is derived from an EMBL/GenBank/DDBJ whole genome shotgun (WGS) entry which is preliminary data.</text>
</comment>
<dbReference type="RefSeq" id="WP_345216960.1">
    <property type="nucleotide sequence ID" value="NZ_BAABGN010000012.1"/>
</dbReference>
<gene>
    <name evidence="1" type="ORF">GCM10023169_28670</name>
</gene>
<protein>
    <submittedName>
        <fullName evidence="1">Uncharacterized protein</fullName>
    </submittedName>
</protein>